<proteinExistence type="predicted"/>
<sequence length="135" mass="15628">MEFKVGDRRKLELNELDKVRLNSYENAKIYKEWIKKCHDKSPPFFTNYSTRIFKAGIKQVTTRGDQLTTVDLPSLYGRKASSTLPYASFPLLGHERAVDLTTSNDQLSSTMIRNAQGRTKRRIYRVGPIIEKPKF</sequence>
<dbReference type="Proteomes" id="UP000257109">
    <property type="component" value="Unassembled WGS sequence"/>
</dbReference>
<accession>A0A371EHS9</accession>
<feature type="non-terminal residue" evidence="1">
    <location>
        <position position="1"/>
    </location>
</feature>
<dbReference type="AlphaFoldDB" id="A0A371EHS9"/>
<reference evidence="1" key="1">
    <citation type="submission" date="2018-05" db="EMBL/GenBank/DDBJ databases">
        <title>Draft genome of Mucuna pruriens seed.</title>
        <authorList>
            <person name="Nnadi N.E."/>
            <person name="Vos R."/>
            <person name="Hasami M.H."/>
            <person name="Devisetty U.K."/>
            <person name="Aguiy J.C."/>
        </authorList>
    </citation>
    <scope>NUCLEOTIDE SEQUENCE [LARGE SCALE GENOMIC DNA]</scope>
    <source>
        <strain evidence="1">JCA_2017</strain>
    </source>
</reference>
<organism evidence="1 2">
    <name type="scientific">Mucuna pruriens</name>
    <name type="common">Velvet bean</name>
    <name type="synonym">Dolichos pruriens</name>
    <dbReference type="NCBI Taxonomy" id="157652"/>
    <lineage>
        <taxon>Eukaryota</taxon>
        <taxon>Viridiplantae</taxon>
        <taxon>Streptophyta</taxon>
        <taxon>Embryophyta</taxon>
        <taxon>Tracheophyta</taxon>
        <taxon>Spermatophyta</taxon>
        <taxon>Magnoliopsida</taxon>
        <taxon>eudicotyledons</taxon>
        <taxon>Gunneridae</taxon>
        <taxon>Pentapetalae</taxon>
        <taxon>rosids</taxon>
        <taxon>fabids</taxon>
        <taxon>Fabales</taxon>
        <taxon>Fabaceae</taxon>
        <taxon>Papilionoideae</taxon>
        <taxon>50 kb inversion clade</taxon>
        <taxon>NPAAA clade</taxon>
        <taxon>indigoferoid/millettioid clade</taxon>
        <taxon>Phaseoleae</taxon>
        <taxon>Mucuna</taxon>
    </lineage>
</organism>
<comment type="caution">
    <text evidence="1">The sequence shown here is derived from an EMBL/GenBank/DDBJ whole genome shotgun (WGS) entry which is preliminary data.</text>
</comment>
<evidence type="ECO:0000313" key="1">
    <source>
        <dbReference type="EMBL" id="RDX65595.1"/>
    </source>
</evidence>
<evidence type="ECO:0000313" key="2">
    <source>
        <dbReference type="Proteomes" id="UP000257109"/>
    </source>
</evidence>
<dbReference type="EMBL" id="QJKJ01013822">
    <property type="protein sequence ID" value="RDX65595.1"/>
    <property type="molecule type" value="Genomic_DNA"/>
</dbReference>
<gene>
    <name evidence="1" type="ORF">CR513_55737</name>
</gene>
<protein>
    <submittedName>
        <fullName evidence="1">Uncharacterized protein</fullName>
    </submittedName>
</protein>
<name>A0A371EHS9_MUCPR</name>
<keyword evidence="2" id="KW-1185">Reference proteome</keyword>